<feature type="domain" description="Alanine dehydrogenase/pyridine nucleotide transhydrogenase NAD(H)-binding" evidence="11">
    <location>
        <begin position="148"/>
        <end position="297"/>
    </location>
</feature>
<dbReference type="InterPro" id="IPR008141">
    <property type="entry name" value="Ala_DH"/>
</dbReference>
<evidence type="ECO:0000259" key="12">
    <source>
        <dbReference type="SMART" id="SM01003"/>
    </source>
</evidence>
<feature type="binding site" evidence="9">
    <location>
        <position position="197"/>
    </location>
    <ligand>
        <name>NAD(+)</name>
        <dbReference type="ChEBI" id="CHEBI:57540"/>
    </ligand>
</feature>
<evidence type="ECO:0000259" key="11">
    <source>
        <dbReference type="SMART" id="SM01002"/>
    </source>
</evidence>
<evidence type="ECO:0000256" key="5">
    <source>
        <dbReference type="ARBA" id="ARBA00023027"/>
    </source>
</evidence>
<feature type="binding site" evidence="10">
    <location>
        <position position="327"/>
    </location>
    <ligand>
        <name>Mg(2+)</name>
        <dbReference type="ChEBI" id="CHEBI:18420"/>
    </ligand>
</feature>
<evidence type="ECO:0000313" key="13">
    <source>
        <dbReference type="EMBL" id="OBR69135.1"/>
    </source>
</evidence>
<feature type="binding site" evidence="9">
    <location>
        <position position="279"/>
    </location>
    <ligand>
        <name>NAD(+)</name>
        <dbReference type="ChEBI" id="CHEBI:57540"/>
    </ligand>
</feature>
<evidence type="ECO:0000256" key="3">
    <source>
        <dbReference type="ARBA" id="ARBA00012897"/>
    </source>
</evidence>
<feature type="domain" description="Alanine dehydrogenase/pyridine nucleotide transhydrogenase N-terminal" evidence="12">
    <location>
        <begin position="4"/>
        <end position="136"/>
    </location>
</feature>
<feature type="active site" description="Proton donor/acceptor" evidence="7">
    <location>
        <position position="269"/>
    </location>
</feature>
<dbReference type="CDD" id="cd05305">
    <property type="entry name" value="L-AlaDH"/>
    <property type="match status" value="1"/>
</dbReference>
<dbReference type="GO" id="GO:0005886">
    <property type="term" value="C:plasma membrane"/>
    <property type="evidence" value="ECO:0007669"/>
    <property type="project" value="TreeGrafter"/>
</dbReference>
<evidence type="ECO:0000256" key="7">
    <source>
        <dbReference type="PIRSR" id="PIRSR000183-1"/>
    </source>
</evidence>
<dbReference type="SMART" id="SM01002">
    <property type="entry name" value="AlaDh_PNT_C"/>
    <property type="match status" value="1"/>
</dbReference>
<feature type="binding site" evidence="9">
    <location>
        <position position="133"/>
    </location>
    <ligand>
        <name>NAD(+)</name>
        <dbReference type="ChEBI" id="CHEBI:57540"/>
    </ligand>
</feature>
<gene>
    <name evidence="13" type="ORF">A7K91_19820</name>
</gene>
<comment type="pathway">
    <text evidence="1">Amino-acid degradation; L-alanine degradation via dehydrogenase pathway; NH(3) and pyruvate from L-alanine: step 1/1.</text>
</comment>
<dbReference type="SUPFAM" id="SSF51735">
    <property type="entry name" value="NAD(P)-binding Rossmann-fold domains"/>
    <property type="match status" value="1"/>
</dbReference>
<evidence type="ECO:0000256" key="2">
    <source>
        <dbReference type="ARBA" id="ARBA00005689"/>
    </source>
</evidence>
<dbReference type="STRING" id="1844972.A7K91_19820"/>
<dbReference type="Proteomes" id="UP000092024">
    <property type="component" value="Unassembled WGS sequence"/>
</dbReference>
<dbReference type="OrthoDB" id="9804592at2"/>
<dbReference type="GO" id="GO:0042853">
    <property type="term" value="P:L-alanine catabolic process"/>
    <property type="evidence" value="ECO:0007669"/>
    <property type="project" value="InterPro"/>
</dbReference>
<sequence length="370" mass="38666">MIIGVPKEIKNNEFRVGMTPASAHAYSVHGHQVWIESGAGEGSGFSDGQYVDAGAVIVQDAAKAWSAEMVVKVKEPLPEEYGYFHDGLILFTYLHLAPELELTKALLQHRVSAVAYETIQLDNKSLPLLMPMSEVAGRMSIQIGAHFLEKSAGGKGVLLSGVPGVRPAKVAIVGGGIVGTNAARMAMGAGADVTLLDISADRLRELDDQFGGRLKTLASNPHNLAQAVREADLLVGAVLVPGARAPKIVTADMVKAMEPGSVIVDVAIDQGGSIETIDRITTHANPTYERFGIIHYSVANMPGAVPHTSTLALTNVTTPYGLILADHGLKKAVSGNSALSRGLNVAGGHVTCPAIAEAHGFPAVAVEDAI</sequence>
<feature type="binding site" evidence="9">
    <location>
        <begin position="238"/>
        <end position="239"/>
    </location>
    <ligand>
        <name>NAD(+)</name>
        <dbReference type="ChEBI" id="CHEBI:57540"/>
    </ligand>
</feature>
<keyword evidence="14" id="KW-1185">Reference proteome</keyword>
<dbReference type="AlphaFoldDB" id="A0A1A5YUS3"/>
<evidence type="ECO:0000256" key="10">
    <source>
        <dbReference type="PIRSR" id="PIRSR000183-4"/>
    </source>
</evidence>
<feature type="binding site" evidence="9">
    <location>
        <begin position="298"/>
        <end position="301"/>
    </location>
    <ligand>
        <name>NAD(+)</name>
        <dbReference type="ChEBI" id="CHEBI:57540"/>
    </ligand>
</feature>
<protein>
    <recommendedName>
        <fullName evidence="3 6">Alanine dehydrogenase</fullName>
        <ecNumber evidence="3 6">1.4.1.1</ecNumber>
    </recommendedName>
</protein>
<organism evidence="13 14">
    <name type="scientific">Paenibacillus oryzae</name>
    <dbReference type="NCBI Taxonomy" id="1844972"/>
    <lineage>
        <taxon>Bacteria</taxon>
        <taxon>Bacillati</taxon>
        <taxon>Bacillota</taxon>
        <taxon>Bacilli</taxon>
        <taxon>Bacillales</taxon>
        <taxon>Paenibacillaceae</taxon>
        <taxon>Paenibacillus</taxon>
    </lineage>
</organism>
<dbReference type="GO" id="GO:0000166">
    <property type="term" value="F:nucleotide binding"/>
    <property type="evidence" value="ECO:0007669"/>
    <property type="project" value="UniProtKB-KW"/>
</dbReference>
<feature type="binding site" evidence="9">
    <location>
        <begin position="266"/>
        <end position="269"/>
    </location>
    <ligand>
        <name>NAD(+)</name>
        <dbReference type="ChEBI" id="CHEBI:57540"/>
    </ligand>
</feature>
<evidence type="ECO:0000256" key="9">
    <source>
        <dbReference type="PIRSR" id="PIRSR000183-3"/>
    </source>
</evidence>
<evidence type="ECO:0000313" key="14">
    <source>
        <dbReference type="Proteomes" id="UP000092024"/>
    </source>
</evidence>
<dbReference type="PIRSF" id="PIRSF000183">
    <property type="entry name" value="Alanine_dh"/>
    <property type="match status" value="1"/>
</dbReference>
<dbReference type="RefSeq" id="WP_068678679.1">
    <property type="nucleotide sequence ID" value="NZ_LYPA01000021.1"/>
</dbReference>
<dbReference type="PANTHER" id="PTHR42795">
    <property type="entry name" value="ALANINE DEHYDROGENASE"/>
    <property type="match status" value="1"/>
</dbReference>
<dbReference type="EMBL" id="LYPA01000021">
    <property type="protein sequence ID" value="OBR69135.1"/>
    <property type="molecule type" value="Genomic_DNA"/>
</dbReference>
<dbReference type="InterPro" id="IPR007886">
    <property type="entry name" value="AlaDH/PNT_N"/>
</dbReference>
<dbReference type="InterPro" id="IPR007698">
    <property type="entry name" value="AlaDH/PNT_NAD(H)-bd"/>
</dbReference>
<dbReference type="GO" id="GO:0000286">
    <property type="term" value="F:alanine dehydrogenase activity"/>
    <property type="evidence" value="ECO:0007669"/>
    <property type="project" value="UniProtKB-UniRule"/>
</dbReference>
<keyword evidence="4 6" id="KW-0560">Oxidoreductase</keyword>
<dbReference type="PANTHER" id="PTHR42795:SF1">
    <property type="entry name" value="ALANINE DEHYDROGENASE"/>
    <property type="match status" value="1"/>
</dbReference>
<dbReference type="SMART" id="SM01003">
    <property type="entry name" value="AlaDh_PNT_N"/>
    <property type="match status" value="1"/>
</dbReference>
<comment type="similarity">
    <text evidence="2 6">Belongs to the AlaDH/PNT family.</text>
</comment>
<accession>A0A1A5YUS3</accession>
<dbReference type="NCBIfam" id="TIGR00518">
    <property type="entry name" value="alaDH"/>
    <property type="match status" value="1"/>
</dbReference>
<dbReference type="Pfam" id="PF01262">
    <property type="entry name" value="AlaDh_PNT_C"/>
    <property type="match status" value="1"/>
</dbReference>
<dbReference type="InterPro" id="IPR036291">
    <property type="entry name" value="NAD(P)-bd_dom_sf"/>
</dbReference>
<feature type="active site" description="Proton donor/acceptor" evidence="7">
    <location>
        <position position="95"/>
    </location>
</feature>
<evidence type="ECO:0000256" key="1">
    <source>
        <dbReference type="ARBA" id="ARBA00005206"/>
    </source>
</evidence>
<name>A0A1A5YUS3_9BACL</name>
<feature type="binding site" evidence="9">
    <location>
        <position position="202"/>
    </location>
    <ligand>
        <name>NAD(+)</name>
        <dbReference type="ChEBI" id="CHEBI:57540"/>
    </ligand>
</feature>
<dbReference type="Gene3D" id="3.40.50.720">
    <property type="entry name" value="NAD(P)-binding Rossmann-like Domain"/>
    <property type="match status" value="2"/>
</dbReference>
<evidence type="ECO:0000256" key="8">
    <source>
        <dbReference type="PIRSR" id="PIRSR000183-2"/>
    </source>
</evidence>
<comment type="caution">
    <text evidence="13">The sequence shown here is derived from an EMBL/GenBank/DDBJ whole genome shotgun (WGS) entry which is preliminary data.</text>
</comment>
<dbReference type="EC" id="1.4.1.1" evidence="3 6"/>
<keyword evidence="5 6" id="KW-0520">NAD</keyword>
<dbReference type="FunFam" id="3.40.50.720:FF:000049">
    <property type="entry name" value="Alanine dehydrogenase"/>
    <property type="match status" value="1"/>
</dbReference>
<evidence type="ECO:0000256" key="4">
    <source>
        <dbReference type="ARBA" id="ARBA00023002"/>
    </source>
</evidence>
<feature type="binding site" evidence="9">
    <location>
        <position position="219"/>
    </location>
    <ligand>
        <name>NAD(+)</name>
        <dbReference type="ChEBI" id="CHEBI:57540"/>
    </ligand>
</feature>
<feature type="binding site" evidence="8">
    <location>
        <position position="74"/>
    </location>
    <ligand>
        <name>substrate</name>
    </ligand>
</feature>
<comment type="catalytic activity">
    <reaction evidence="6">
        <text>L-alanine + NAD(+) + H2O = pyruvate + NH4(+) + NADH + H(+)</text>
        <dbReference type="Rhea" id="RHEA:18405"/>
        <dbReference type="ChEBI" id="CHEBI:15361"/>
        <dbReference type="ChEBI" id="CHEBI:15377"/>
        <dbReference type="ChEBI" id="CHEBI:15378"/>
        <dbReference type="ChEBI" id="CHEBI:28938"/>
        <dbReference type="ChEBI" id="CHEBI:57540"/>
        <dbReference type="ChEBI" id="CHEBI:57945"/>
        <dbReference type="ChEBI" id="CHEBI:57972"/>
        <dbReference type="EC" id="1.4.1.1"/>
    </reaction>
</comment>
<keyword evidence="9" id="KW-0547">Nucleotide-binding</keyword>
<reference evidence="13 14" key="1">
    <citation type="submission" date="2016-05" db="EMBL/GenBank/DDBJ databases">
        <title>Paenibacillus oryzae. sp. nov., isolated from the rice root.</title>
        <authorList>
            <person name="Zhang J."/>
            <person name="Zhang X."/>
        </authorList>
    </citation>
    <scope>NUCLEOTIDE SEQUENCE [LARGE SCALE GENOMIC DNA]</scope>
    <source>
        <strain evidence="13 14">1DrF-4</strain>
    </source>
</reference>
<evidence type="ECO:0000256" key="6">
    <source>
        <dbReference type="PIRNR" id="PIRNR000183"/>
    </source>
</evidence>
<proteinExistence type="inferred from homology"/>
<dbReference type="Pfam" id="PF05222">
    <property type="entry name" value="AlaDh_PNT_N"/>
    <property type="match status" value="1"/>
</dbReference>
<dbReference type="SUPFAM" id="SSF52283">
    <property type="entry name" value="Formate/glycerate dehydrogenase catalytic domain-like"/>
    <property type="match status" value="1"/>
</dbReference>
<feature type="binding site" evidence="8">
    <location>
        <position position="15"/>
    </location>
    <ligand>
        <name>substrate</name>
    </ligand>
</feature>